<evidence type="ECO:0000256" key="10">
    <source>
        <dbReference type="ARBA" id="ARBA00023224"/>
    </source>
</evidence>
<proteinExistence type="inferred from homology"/>
<comment type="caution">
    <text evidence="15">The sequence shown here is derived from an EMBL/GenBank/DDBJ whole genome shotgun (WGS) entry which is preliminary data.</text>
</comment>
<dbReference type="AlphaFoldDB" id="A0ABD1EJ31"/>
<dbReference type="PRINTS" id="PR00237">
    <property type="entry name" value="GPCRRHODOPSN"/>
</dbReference>
<evidence type="ECO:0000256" key="12">
    <source>
        <dbReference type="SAM" id="MobiDB-lite"/>
    </source>
</evidence>
<feature type="region of interest" description="Disordered" evidence="12">
    <location>
        <begin position="443"/>
        <end position="475"/>
    </location>
</feature>
<feature type="transmembrane region" description="Helical" evidence="13">
    <location>
        <begin position="551"/>
        <end position="573"/>
    </location>
</feature>
<sequence>MSLAITDLMVAILVMPLGILTLIRGYFPLPSIYCLAWICLDVLFCTASIMHLCTISVDRFLSLRYPMKFGRNKSRRRVILKIVFVWLLSIAMSLPLSLMYSQDQGSLIIEGTCQIPDPLYKLIGSIICFYIPLLVMLVTYALTVRLLANQKQNLATPNWSSNWMGPASTPLERRCTWRRLLKATAKSGKLSTLSTPQHGVSHSAGSTDTELTTLDTHELWIQEPEPTPCTMSALGQFGAEMLKLSRGLQEAATAVVLENMNSVAQEQPRSPSRRNFLKASSVESLITTYDAPLPKQSPWSSRRRRASTFHEGDSRDETPSSRWRRRRGSSLNTFRSSFSSEYSPRSIPSECSLPLPPPCTCPYFGVQQQSTEQTTIIPQMTEVQIVPNDSLENNYSSGLGVDTERDNTRMISLSISPIRKSALSNRSRTGSEDSSPNNIVVTWEARKEHRRGSSFGTTRSSLLPYSAANSPKTPLLRRSATLRQNGNASTLVDKSKNPSSPCLLQRYQYNNSSPKVIRSVRSHHSRNSSVISRNSSRHGRIIRLEQKATKVLGVVFFTFVILWAPFFILNLLPTFCWECDKNLDAWVVHLVTWLGYASSMVNPIFYTIFNKVFRQAFKKVLTCRYRKTTWRPHR</sequence>
<dbReference type="InterPro" id="IPR017452">
    <property type="entry name" value="GPCR_Rhodpsn_7TM"/>
</dbReference>
<evidence type="ECO:0000256" key="11">
    <source>
        <dbReference type="RuleBase" id="RU000688"/>
    </source>
</evidence>
<dbReference type="GO" id="GO:0004993">
    <property type="term" value="F:G protein-coupled serotonin receptor activity"/>
    <property type="evidence" value="ECO:0007669"/>
    <property type="project" value="UniProtKB-ARBA"/>
</dbReference>
<keyword evidence="8" id="KW-1015">Disulfide bond</keyword>
<dbReference type="SUPFAM" id="SSF81321">
    <property type="entry name" value="Family A G protein-coupled receptor-like"/>
    <property type="match status" value="2"/>
</dbReference>
<dbReference type="PANTHER" id="PTHR24248:SF199">
    <property type="entry name" value="IP13425P-RELATED"/>
    <property type="match status" value="1"/>
</dbReference>
<comment type="similarity">
    <text evidence="2 11">Belongs to the G-protein coupled receptor 1 family.</text>
</comment>
<feature type="compositionally biased region" description="Basic and acidic residues" evidence="12">
    <location>
        <begin position="308"/>
        <end position="319"/>
    </location>
</feature>
<feature type="transmembrane region" description="Helical" evidence="13">
    <location>
        <begin position="120"/>
        <end position="142"/>
    </location>
</feature>
<evidence type="ECO:0000256" key="13">
    <source>
        <dbReference type="SAM" id="Phobius"/>
    </source>
</evidence>
<feature type="region of interest" description="Disordered" evidence="12">
    <location>
        <begin position="291"/>
        <end position="328"/>
    </location>
</feature>
<evidence type="ECO:0000256" key="1">
    <source>
        <dbReference type="ARBA" id="ARBA00004651"/>
    </source>
</evidence>
<feature type="transmembrane region" description="Helical" evidence="13">
    <location>
        <begin position="78"/>
        <end position="100"/>
    </location>
</feature>
<evidence type="ECO:0000256" key="5">
    <source>
        <dbReference type="ARBA" id="ARBA00022989"/>
    </source>
</evidence>
<dbReference type="InterPro" id="IPR000276">
    <property type="entry name" value="GPCR_Rhodpsn"/>
</dbReference>
<evidence type="ECO:0000256" key="6">
    <source>
        <dbReference type="ARBA" id="ARBA00023040"/>
    </source>
</evidence>
<organism evidence="15 16">
    <name type="scientific">Hypothenemus hampei</name>
    <name type="common">Coffee berry borer</name>
    <dbReference type="NCBI Taxonomy" id="57062"/>
    <lineage>
        <taxon>Eukaryota</taxon>
        <taxon>Metazoa</taxon>
        <taxon>Ecdysozoa</taxon>
        <taxon>Arthropoda</taxon>
        <taxon>Hexapoda</taxon>
        <taxon>Insecta</taxon>
        <taxon>Pterygota</taxon>
        <taxon>Neoptera</taxon>
        <taxon>Endopterygota</taxon>
        <taxon>Coleoptera</taxon>
        <taxon>Polyphaga</taxon>
        <taxon>Cucujiformia</taxon>
        <taxon>Curculionidae</taxon>
        <taxon>Scolytinae</taxon>
        <taxon>Hypothenemus</taxon>
    </lineage>
</organism>
<dbReference type="Pfam" id="PF00001">
    <property type="entry name" value="7tm_1"/>
    <property type="match status" value="2"/>
</dbReference>
<evidence type="ECO:0000313" key="15">
    <source>
        <dbReference type="EMBL" id="KAL1494705.1"/>
    </source>
</evidence>
<evidence type="ECO:0000256" key="3">
    <source>
        <dbReference type="ARBA" id="ARBA00022475"/>
    </source>
</evidence>
<feature type="transmembrane region" description="Helical" evidence="13">
    <location>
        <begin position="585"/>
        <end position="609"/>
    </location>
</feature>
<dbReference type="PANTHER" id="PTHR24248">
    <property type="entry name" value="ADRENERGIC RECEPTOR-RELATED G-PROTEIN COUPLED RECEPTOR"/>
    <property type="match status" value="1"/>
</dbReference>
<feature type="transmembrane region" description="Helical" evidence="13">
    <location>
        <begin position="7"/>
        <end position="29"/>
    </location>
</feature>
<keyword evidence="9 11" id="KW-0675">Receptor</keyword>
<dbReference type="PROSITE" id="PS00237">
    <property type="entry name" value="G_PROTEIN_RECEP_F1_1"/>
    <property type="match status" value="1"/>
</dbReference>
<evidence type="ECO:0000256" key="7">
    <source>
        <dbReference type="ARBA" id="ARBA00023136"/>
    </source>
</evidence>
<reference evidence="15 16" key="1">
    <citation type="submission" date="2024-05" db="EMBL/GenBank/DDBJ databases">
        <title>Genetic variation in Jamaican populations of the coffee berry borer (Hypothenemus hampei).</title>
        <authorList>
            <person name="Errbii M."/>
            <person name="Myrie A."/>
        </authorList>
    </citation>
    <scope>NUCLEOTIDE SEQUENCE [LARGE SCALE GENOMIC DNA]</scope>
    <source>
        <strain evidence="15">JA-Hopewell-2020-01-JO</strain>
        <tissue evidence="15">Whole body</tissue>
    </source>
</reference>
<keyword evidence="6 11" id="KW-0297">G-protein coupled receptor</keyword>
<evidence type="ECO:0000256" key="8">
    <source>
        <dbReference type="ARBA" id="ARBA00023157"/>
    </source>
</evidence>
<keyword evidence="3" id="KW-1003">Cell membrane</keyword>
<evidence type="ECO:0000256" key="4">
    <source>
        <dbReference type="ARBA" id="ARBA00022692"/>
    </source>
</evidence>
<keyword evidence="10 11" id="KW-0807">Transducer</keyword>
<evidence type="ECO:0000256" key="2">
    <source>
        <dbReference type="ARBA" id="ARBA00010663"/>
    </source>
</evidence>
<dbReference type="Gene3D" id="1.20.1070.10">
    <property type="entry name" value="Rhodopsin 7-helix transmembrane proteins"/>
    <property type="match status" value="2"/>
</dbReference>
<gene>
    <name evidence="15" type="ORF">ABEB36_010262</name>
</gene>
<keyword evidence="7 13" id="KW-0472">Membrane</keyword>
<evidence type="ECO:0000256" key="9">
    <source>
        <dbReference type="ARBA" id="ARBA00023170"/>
    </source>
</evidence>
<evidence type="ECO:0000313" key="16">
    <source>
        <dbReference type="Proteomes" id="UP001566132"/>
    </source>
</evidence>
<keyword evidence="16" id="KW-1185">Reference proteome</keyword>
<dbReference type="GO" id="GO:0005886">
    <property type="term" value="C:plasma membrane"/>
    <property type="evidence" value="ECO:0007669"/>
    <property type="project" value="UniProtKB-SubCell"/>
</dbReference>
<feature type="domain" description="G-protein coupled receptors family 1 profile" evidence="14">
    <location>
        <begin position="1"/>
        <end position="606"/>
    </location>
</feature>
<keyword evidence="5 13" id="KW-1133">Transmembrane helix</keyword>
<evidence type="ECO:0000259" key="14">
    <source>
        <dbReference type="PROSITE" id="PS50262"/>
    </source>
</evidence>
<name>A0ABD1EJ31_HYPHA</name>
<keyword evidence="4 11" id="KW-0812">Transmembrane</keyword>
<protein>
    <recommendedName>
        <fullName evidence="14">G-protein coupled receptors family 1 profile domain-containing protein</fullName>
    </recommendedName>
</protein>
<dbReference type="Proteomes" id="UP001566132">
    <property type="component" value="Unassembled WGS sequence"/>
</dbReference>
<accession>A0ABD1EJ31</accession>
<dbReference type="PROSITE" id="PS50262">
    <property type="entry name" value="G_PROTEIN_RECEP_F1_2"/>
    <property type="match status" value="1"/>
</dbReference>
<feature type="transmembrane region" description="Helical" evidence="13">
    <location>
        <begin position="35"/>
        <end position="57"/>
    </location>
</feature>
<comment type="subcellular location">
    <subcellularLocation>
        <location evidence="1">Cell membrane</location>
        <topology evidence="1">Multi-pass membrane protein</topology>
    </subcellularLocation>
</comment>
<dbReference type="EMBL" id="JBDJPC010000007">
    <property type="protein sequence ID" value="KAL1494705.1"/>
    <property type="molecule type" value="Genomic_DNA"/>
</dbReference>